<protein>
    <submittedName>
        <fullName evidence="1">Uncharacterized protein</fullName>
    </submittedName>
</protein>
<proteinExistence type="predicted"/>
<evidence type="ECO:0000313" key="2">
    <source>
        <dbReference type="Proteomes" id="UP001055125"/>
    </source>
</evidence>
<reference evidence="1" key="1">
    <citation type="journal article" date="2021" name="Front. Microbiol.">
        <title>Comprehensive Comparative Genomics and Phenotyping of Methylobacterium Species.</title>
        <authorList>
            <person name="Alessa O."/>
            <person name="Ogura Y."/>
            <person name="Fujitani Y."/>
            <person name="Takami H."/>
            <person name="Hayashi T."/>
            <person name="Sahin N."/>
            <person name="Tani A."/>
        </authorList>
    </citation>
    <scope>NUCLEOTIDE SEQUENCE</scope>
    <source>
        <strain evidence="1">DSM 19015</strain>
    </source>
</reference>
<name>A0ABQ4S0G0_9HYPH</name>
<comment type="caution">
    <text evidence="1">The sequence shown here is derived from an EMBL/GenBank/DDBJ whole genome shotgun (WGS) entry which is preliminary data.</text>
</comment>
<accession>A0ABQ4S0G0</accession>
<sequence>MEWFARLAEAGRRKIPIFYDNEMIGFGRQFRVDGSNLRTQPHL</sequence>
<keyword evidence="2" id="KW-1185">Reference proteome</keyword>
<gene>
    <name evidence="1" type="ORF">OCOJLMKI_3828</name>
</gene>
<organism evidence="1 2">
    <name type="scientific">Methylobacterium iners</name>
    <dbReference type="NCBI Taxonomy" id="418707"/>
    <lineage>
        <taxon>Bacteria</taxon>
        <taxon>Pseudomonadati</taxon>
        <taxon>Pseudomonadota</taxon>
        <taxon>Alphaproteobacteria</taxon>
        <taxon>Hyphomicrobiales</taxon>
        <taxon>Methylobacteriaceae</taxon>
        <taxon>Methylobacterium</taxon>
    </lineage>
</organism>
<reference evidence="1" key="2">
    <citation type="submission" date="2021-08" db="EMBL/GenBank/DDBJ databases">
        <authorList>
            <person name="Tani A."/>
            <person name="Ola A."/>
            <person name="Ogura Y."/>
            <person name="Katsura K."/>
            <person name="Hayashi T."/>
        </authorList>
    </citation>
    <scope>NUCLEOTIDE SEQUENCE</scope>
    <source>
        <strain evidence="1">DSM 19015</strain>
    </source>
</reference>
<dbReference type="Proteomes" id="UP001055125">
    <property type="component" value="Unassembled WGS sequence"/>
</dbReference>
<evidence type="ECO:0000313" key="1">
    <source>
        <dbReference type="EMBL" id="GJD96605.1"/>
    </source>
</evidence>
<dbReference type="RefSeq" id="WP_283206768.1">
    <property type="nucleotide sequence ID" value="NZ_BPQP01000064.1"/>
</dbReference>
<dbReference type="EMBL" id="BPQP01000064">
    <property type="protein sequence ID" value="GJD96605.1"/>
    <property type="molecule type" value="Genomic_DNA"/>
</dbReference>